<dbReference type="SUPFAM" id="SSF56672">
    <property type="entry name" value="DNA/RNA polymerases"/>
    <property type="match status" value="1"/>
</dbReference>
<dbReference type="InterPro" id="IPR036691">
    <property type="entry name" value="Endo/exonu/phosph_ase_sf"/>
</dbReference>
<organism evidence="2 3">
    <name type="scientific">Cyprinus carpio</name>
    <name type="common">Common carp</name>
    <dbReference type="NCBI Taxonomy" id="7962"/>
    <lineage>
        <taxon>Eukaryota</taxon>
        <taxon>Metazoa</taxon>
        <taxon>Chordata</taxon>
        <taxon>Craniata</taxon>
        <taxon>Vertebrata</taxon>
        <taxon>Euteleostomi</taxon>
        <taxon>Actinopterygii</taxon>
        <taxon>Neopterygii</taxon>
        <taxon>Teleostei</taxon>
        <taxon>Ostariophysi</taxon>
        <taxon>Cypriniformes</taxon>
        <taxon>Cyprinidae</taxon>
        <taxon>Cyprininae</taxon>
        <taxon>Cyprinus</taxon>
    </lineage>
</organism>
<dbReference type="PANTHER" id="PTHR33332">
    <property type="entry name" value="REVERSE TRANSCRIPTASE DOMAIN-CONTAINING PROTEIN"/>
    <property type="match status" value="1"/>
</dbReference>
<dbReference type="Ensembl" id="ENSCCRT00015003694.1">
    <property type="protein sequence ID" value="ENSCCRP00015003527.1"/>
    <property type="gene ID" value="ENSCCRG00015002116.1"/>
</dbReference>
<dbReference type="InterPro" id="IPR005135">
    <property type="entry name" value="Endo/exonuclease/phosphatase"/>
</dbReference>
<dbReference type="SUPFAM" id="SSF56219">
    <property type="entry name" value="DNase I-like"/>
    <property type="match status" value="1"/>
</dbReference>
<accession>A0A8C1S6N0</accession>
<evidence type="ECO:0000313" key="3">
    <source>
        <dbReference type="Proteomes" id="UP000694700"/>
    </source>
</evidence>
<dbReference type="AlphaFoldDB" id="A0A8C1S6N0"/>
<dbReference type="Pfam" id="PF14529">
    <property type="entry name" value="Exo_endo_phos_2"/>
    <property type="match status" value="1"/>
</dbReference>
<sequence length="815" mass="91565">MFFSVLNETCPPGYCYLQKARSTGRGGGLAVIHRSDLILSPITLPELSSFECLAFKCKHPLSTMVFLIYWPPKPNSSFIPEMSNLLSTFCTMSANIIILGDMNIHVNSSTCRFAAEFLQLLDCFNLTQLVDSPTHTRGHTLDLVITNSVYLSNLLVYDLGVSDHKDISMKMSSLSSFIKPKRFKSTGLTVHKLAFREHQKDYSKSLMEARSNFYSNVIRNSPGNSKQLFSTINHLLKPQTPSLTETTEEHCNNFLDFFKTKIDSIYSTFSESSPLSTLTIHLQPVILEPLHRFPEISQQEVETIIKRMKPTTCALDPFPTVLVKVNTSVLSPLITTIINHSLQSGIVPSALKSAMIRPLLKKPTLDPDVLANYRPISNLPFLSKVLEKVVVSHLQDHLKHNNLFEKFQSGFRTAHSTETALVRVTNDLRMTADAGSPSLLILLDLSAAFDTVDHGILLNRLHHTIGLTGTALNWFKSYLTNRTEYISLGSARSRQHTVTLGVPQGSVLGPILFIIYMIPLGHVISRYGVSFHCYADDTQLYMKTSPTSFSSSTLTACLEEIRVWMKHNFLQLNSSKTEAILVGTPRQTQSSSITGITITDHVISLSTTVTNLGVRFDPQLSFEAHIKNLCKTSFYHLRNIAKLRPMLTLADAEKLVHAFVSSRLDYCNALLIGIPNKSLQRLQYVQNSAARILMRVRKYDHITPILHSLHWLPVSARIEYKISLLTYQCIYGNAPPYLKELLTPSTTSRSLHSTNLNRLLLPKTKLSTMGDRAFCSAAHRIWNALPDHPRAPQTIETFKKGLKHLFLGELMTFNY</sequence>
<dbReference type="InterPro" id="IPR043502">
    <property type="entry name" value="DNA/RNA_pol_sf"/>
</dbReference>
<dbReference type="PROSITE" id="PS50878">
    <property type="entry name" value="RT_POL"/>
    <property type="match status" value="1"/>
</dbReference>
<evidence type="ECO:0000313" key="2">
    <source>
        <dbReference type="Ensembl" id="ENSCCRP00015003527.1"/>
    </source>
</evidence>
<dbReference type="CDD" id="cd01650">
    <property type="entry name" value="RT_nLTR_like"/>
    <property type="match status" value="1"/>
</dbReference>
<name>A0A8C1S6N0_CYPCA</name>
<dbReference type="GO" id="GO:0003824">
    <property type="term" value="F:catalytic activity"/>
    <property type="evidence" value="ECO:0007669"/>
    <property type="project" value="InterPro"/>
</dbReference>
<dbReference type="Proteomes" id="UP000694700">
    <property type="component" value="Unplaced"/>
</dbReference>
<dbReference type="Gene3D" id="3.60.10.10">
    <property type="entry name" value="Endonuclease/exonuclease/phosphatase"/>
    <property type="match status" value="1"/>
</dbReference>
<proteinExistence type="predicted"/>
<dbReference type="InterPro" id="IPR000477">
    <property type="entry name" value="RT_dom"/>
</dbReference>
<reference evidence="2" key="1">
    <citation type="submission" date="2025-08" db="UniProtKB">
        <authorList>
            <consortium name="Ensembl"/>
        </authorList>
    </citation>
    <scope>IDENTIFICATION</scope>
</reference>
<dbReference type="Pfam" id="PF00078">
    <property type="entry name" value="RVT_1"/>
    <property type="match status" value="1"/>
</dbReference>
<feature type="domain" description="Reverse transcriptase" evidence="1">
    <location>
        <begin position="340"/>
        <end position="598"/>
    </location>
</feature>
<protein>
    <recommendedName>
        <fullName evidence="1">Reverse transcriptase domain-containing protein</fullName>
    </recommendedName>
</protein>
<evidence type="ECO:0000259" key="1">
    <source>
        <dbReference type="PROSITE" id="PS50878"/>
    </source>
</evidence>